<reference evidence="2" key="1">
    <citation type="journal article" date="2012" name="J. Microbiol. Biotechnol.">
        <title>Ramlibacter ginsenosidimutans sp. nov., with ginsenoside-converting activity.</title>
        <authorList>
            <person name="Wang L."/>
            <person name="An D.S."/>
            <person name="Kim S.G."/>
            <person name="Jin F.X."/>
            <person name="Kim S.C."/>
            <person name="Lee S.T."/>
            <person name="Im W.T."/>
        </authorList>
    </citation>
    <scope>NUCLEOTIDE SEQUENCE</scope>
    <source>
        <strain evidence="2">KACC 17527</strain>
    </source>
</reference>
<reference evidence="2" key="2">
    <citation type="submission" date="2021-01" db="EMBL/GenBank/DDBJ databases">
        <authorList>
            <person name="Kang M."/>
        </authorList>
    </citation>
    <scope>NUCLEOTIDE SEQUENCE</scope>
    <source>
        <strain evidence="2">KACC 17527</strain>
    </source>
</reference>
<evidence type="ECO:0000313" key="2">
    <source>
        <dbReference type="EMBL" id="MBK6007332.1"/>
    </source>
</evidence>
<accession>A0A934TTL3</accession>
<comment type="caution">
    <text evidence="2">The sequence shown here is derived from an EMBL/GenBank/DDBJ whole genome shotgun (WGS) entry which is preliminary data.</text>
</comment>
<name>A0A934TTL3_9BURK</name>
<dbReference type="EMBL" id="JAEPWM010000005">
    <property type="protein sequence ID" value="MBK6007332.1"/>
    <property type="molecule type" value="Genomic_DNA"/>
</dbReference>
<feature type="region of interest" description="Disordered" evidence="1">
    <location>
        <begin position="56"/>
        <end position="75"/>
    </location>
</feature>
<organism evidence="2 3">
    <name type="scientific">Ramlibacter ginsenosidimutans</name>
    <dbReference type="NCBI Taxonomy" id="502333"/>
    <lineage>
        <taxon>Bacteria</taxon>
        <taxon>Pseudomonadati</taxon>
        <taxon>Pseudomonadota</taxon>
        <taxon>Betaproteobacteria</taxon>
        <taxon>Burkholderiales</taxon>
        <taxon>Comamonadaceae</taxon>
        <taxon>Ramlibacter</taxon>
    </lineage>
</organism>
<dbReference type="Proteomes" id="UP000630528">
    <property type="component" value="Unassembled WGS sequence"/>
</dbReference>
<evidence type="ECO:0000256" key="1">
    <source>
        <dbReference type="SAM" id="MobiDB-lite"/>
    </source>
</evidence>
<keyword evidence="3" id="KW-1185">Reference proteome</keyword>
<proteinExistence type="predicted"/>
<dbReference type="AlphaFoldDB" id="A0A934TTL3"/>
<protein>
    <submittedName>
        <fullName evidence="2">Uncharacterized protein</fullName>
    </submittedName>
</protein>
<dbReference type="RefSeq" id="WP_201172497.1">
    <property type="nucleotide sequence ID" value="NZ_JAEPWM010000005.1"/>
</dbReference>
<sequence>MGSATIKQSFATLEQANTAVQALTEAGIAKDALRIWAREDEAGPVSGNFAVGNGATTDSGFNDPARPGYGTTYQGNFDRPVARGTVLLLAAGLDEGQERIARDVLSGMDGTDLSAS</sequence>
<gene>
    <name evidence="2" type="ORF">JJB11_14620</name>
</gene>
<evidence type="ECO:0000313" key="3">
    <source>
        <dbReference type="Proteomes" id="UP000630528"/>
    </source>
</evidence>